<feature type="compositionally biased region" description="Low complexity" evidence="4">
    <location>
        <begin position="1844"/>
        <end position="1872"/>
    </location>
</feature>
<dbReference type="Gene3D" id="3.30.565.10">
    <property type="entry name" value="Histidine kinase-like ATPase, C-terminal domain"/>
    <property type="match status" value="1"/>
</dbReference>
<name>A0A9P6U0L7_9FUNG</name>
<feature type="region of interest" description="Disordered" evidence="4">
    <location>
        <begin position="1661"/>
        <end position="1689"/>
    </location>
</feature>
<dbReference type="SMART" id="SM00388">
    <property type="entry name" value="HisKA"/>
    <property type="match status" value="1"/>
</dbReference>
<evidence type="ECO:0000256" key="1">
    <source>
        <dbReference type="ARBA" id="ARBA00022553"/>
    </source>
</evidence>
<keyword evidence="9" id="KW-1185">Reference proteome</keyword>
<feature type="modified residue" description="4-aspartylphosphate" evidence="3">
    <location>
        <position position="1402"/>
    </location>
</feature>
<dbReference type="PANTHER" id="PTHR45339">
    <property type="entry name" value="HYBRID SIGNAL TRANSDUCTION HISTIDINE KINASE J"/>
    <property type="match status" value="1"/>
</dbReference>
<dbReference type="InterPro" id="IPR000014">
    <property type="entry name" value="PAS"/>
</dbReference>
<dbReference type="SMART" id="SM00448">
    <property type="entry name" value="REC"/>
    <property type="match status" value="1"/>
</dbReference>
<evidence type="ECO:0000313" key="8">
    <source>
        <dbReference type="EMBL" id="KAG0254034.1"/>
    </source>
</evidence>
<comment type="caution">
    <text evidence="8">The sequence shown here is derived from an EMBL/GenBank/DDBJ whole genome shotgun (WGS) entry which is preliminary data.</text>
</comment>
<dbReference type="InterPro" id="IPR035965">
    <property type="entry name" value="PAS-like_dom_sf"/>
</dbReference>
<feature type="domain" description="Response regulatory" evidence="6">
    <location>
        <begin position="1350"/>
        <end position="1478"/>
    </location>
</feature>
<feature type="region of interest" description="Disordered" evidence="4">
    <location>
        <begin position="152"/>
        <end position="216"/>
    </location>
</feature>
<dbReference type="SUPFAM" id="SSF52172">
    <property type="entry name" value="CheY-like"/>
    <property type="match status" value="1"/>
</dbReference>
<dbReference type="InterPro" id="IPR013655">
    <property type="entry name" value="PAS_fold_3"/>
</dbReference>
<dbReference type="PROSITE" id="PS50113">
    <property type="entry name" value="PAC"/>
    <property type="match status" value="1"/>
</dbReference>
<evidence type="ECO:0000259" key="6">
    <source>
        <dbReference type="PROSITE" id="PS50110"/>
    </source>
</evidence>
<protein>
    <submittedName>
        <fullName evidence="8">Histidine kinase osmosensor</fullName>
    </submittedName>
</protein>
<dbReference type="InterPro" id="IPR000700">
    <property type="entry name" value="PAS-assoc_C"/>
</dbReference>
<dbReference type="GO" id="GO:0000155">
    <property type="term" value="F:phosphorelay sensor kinase activity"/>
    <property type="evidence" value="ECO:0007669"/>
    <property type="project" value="InterPro"/>
</dbReference>
<dbReference type="Pfam" id="PF08447">
    <property type="entry name" value="PAS_3"/>
    <property type="match status" value="1"/>
</dbReference>
<feature type="region of interest" description="Disordered" evidence="4">
    <location>
        <begin position="1220"/>
        <end position="1324"/>
    </location>
</feature>
<dbReference type="InterPro" id="IPR036097">
    <property type="entry name" value="HisK_dim/P_sf"/>
</dbReference>
<dbReference type="InterPro" id="IPR011006">
    <property type="entry name" value="CheY-like_superfamily"/>
</dbReference>
<dbReference type="InterPro" id="IPR001789">
    <property type="entry name" value="Sig_transdc_resp-reg_receiver"/>
</dbReference>
<feature type="region of interest" description="Disordered" evidence="4">
    <location>
        <begin position="1587"/>
        <end position="1608"/>
    </location>
</feature>
<dbReference type="Proteomes" id="UP000726737">
    <property type="component" value="Unassembled WGS sequence"/>
</dbReference>
<dbReference type="SUPFAM" id="SSF55781">
    <property type="entry name" value="GAF domain-like"/>
    <property type="match status" value="1"/>
</dbReference>
<dbReference type="Pfam" id="PF00072">
    <property type="entry name" value="Response_reg"/>
    <property type="match status" value="1"/>
</dbReference>
<proteinExistence type="predicted"/>
<feature type="compositionally biased region" description="Basic and acidic residues" evidence="4">
    <location>
        <begin position="1237"/>
        <end position="1258"/>
    </location>
</feature>
<feature type="compositionally biased region" description="Polar residues" evidence="4">
    <location>
        <begin position="194"/>
        <end position="209"/>
    </location>
</feature>
<dbReference type="Gene3D" id="3.30.450.20">
    <property type="entry name" value="PAS domain"/>
    <property type="match status" value="1"/>
</dbReference>
<dbReference type="Gene3D" id="1.10.510.10">
    <property type="entry name" value="Transferase(Phosphotransferase) domain 1"/>
    <property type="match status" value="1"/>
</dbReference>
<feature type="region of interest" description="Disordered" evidence="4">
    <location>
        <begin position="1047"/>
        <end position="1075"/>
    </location>
</feature>
<feature type="domain" description="PAC" evidence="7">
    <location>
        <begin position="490"/>
        <end position="542"/>
    </location>
</feature>
<evidence type="ECO:0000313" key="9">
    <source>
        <dbReference type="Proteomes" id="UP000726737"/>
    </source>
</evidence>
<evidence type="ECO:0000256" key="4">
    <source>
        <dbReference type="SAM" id="MobiDB-lite"/>
    </source>
</evidence>
<dbReference type="CDD" id="cd00130">
    <property type="entry name" value="PAS"/>
    <property type="match status" value="1"/>
</dbReference>
<dbReference type="Gene3D" id="1.10.287.130">
    <property type="match status" value="1"/>
</dbReference>
<dbReference type="PROSITE" id="PS50110">
    <property type="entry name" value="RESPONSE_REGULATORY"/>
    <property type="match status" value="1"/>
</dbReference>
<reference evidence="8" key="1">
    <citation type="journal article" date="2020" name="Fungal Divers.">
        <title>Resolving the Mortierellaceae phylogeny through synthesis of multi-gene phylogenetics and phylogenomics.</title>
        <authorList>
            <person name="Vandepol N."/>
            <person name="Liber J."/>
            <person name="Desiro A."/>
            <person name="Na H."/>
            <person name="Kennedy M."/>
            <person name="Barry K."/>
            <person name="Grigoriev I.V."/>
            <person name="Miller A.N."/>
            <person name="O'Donnell K."/>
            <person name="Stajich J.E."/>
            <person name="Bonito G."/>
        </authorList>
    </citation>
    <scope>NUCLEOTIDE SEQUENCE</scope>
    <source>
        <strain evidence="8">KOD948</strain>
    </source>
</reference>
<dbReference type="SMART" id="SM00086">
    <property type="entry name" value="PAC"/>
    <property type="match status" value="1"/>
</dbReference>
<dbReference type="InterPro" id="IPR003661">
    <property type="entry name" value="HisK_dim/P_dom"/>
</dbReference>
<keyword evidence="2" id="KW-0902">Two-component regulatory system</keyword>
<feature type="domain" description="Histidine kinase" evidence="5">
    <location>
        <begin position="550"/>
        <end position="823"/>
    </location>
</feature>
<evidence type="ECO:0000259" key="5">
    <source>
        <dbReference type="PROSITE" id="PS50109"/>
    </source>
</evidence>
<feature type="compositionally biased region" description="Basic and acidic residues" evidence="4">
    <location>
        <begin position="1274"/>
        <end position="1290"/>
    </location>
</feature>
<dbReference type="SUPFAM" id="SSF55785">
    <property type="entry name" value="PYP-like sensor domain (PAS domain)"/>
    <property type="match status" value="1"/>
</dbReference>
<dbReference type="Gene3D" id="3.40.50.2300">
    <property type="match status" value="1"/>
</dbReference>
<gene>
    <name evidence="8" type="primary">NIK1_1</name>
    <name evidence="8" type="ORF">BG011_006007</name>
</gene>
<organism evidence="8 9">
    <name type="scientific">Mortierella polycephala</name>
    <dbReference type="NCBI Taxonomy" id="41804"/>
    <lineage>
        <taxon>Eukaryota</taxon>
        <taxon>Fungi</taxon>
        <taxon>Fungi incertae sedis</taxon>
        <taxon>Mucoromycota</taxon>
        <taxon>Mortierellomycotina</taxon>
        <taxon>Mortierellomycetes</taxon>
        <taxon>Mortierellales</taxon>
        <taxon>Mortierellaceae</taxon>
        <taxon>Mortierella</taxon>
    </lineage>
</organism>
<keyword evidence="8" id="KW-0808">Transferase</keyword>
<feature type="compositionally biased region" description="Polar residues" evidence="4">
    <location>
        <begin position="1823"/>
        <end position="1843"/>
    </location>
</feature>
<dbReference type="CDD" id="cd16922">
    <property type="entry name" value="HATPase_EvgS-ArcB-TorS-like"/>
    <property type="match status" value="1"/>
</dbReference>
<dbReference type="InterPro" id="IPR005467">
    <property type="entry name" value="His_kinase_dom"/>
</dbReference>
<dbReference type="InterPro" id="IPR003594">
    <property type="entry name" value="HATPase_dom"/>
</dbReference>
<evidence type="ECO:0000259" key="7">
    <source>
        <dbReference type="PROSITE" id="PS50113"/>
    </source>
</evidence>
<dbReference type="PRINTS" id="PR00344">
    <property type="entry name" value="BCTRLSENSOR"/>
</dbReference>
<feature type="compositionally biased region" description="Low complexity" evidence="4">
    <location>
        <begin position="157"/>
        <end position="193"/>
    </location>
</feature>
<dbReference type="SMART" id="SM00387">
    <property type="entry name" value="HATPase_c"/>
    <property type="match status" value="1"/>
</dbReference>
<feature type="compositionally biased region" description="Polar residues" evidence="4">
    <location>
        <begin position="1661"/>
        <end position="1670"/>
    </location>
</feature>
<feature type="region of interest" description="Disordered" evidence="4">
    <location>
        <begin position="720"/>
        <end position="740"/>
    </location>
</feature>
<dbReference type="CDD" id="cd17546">
    <property type="entry name" value="REC_hyHK_CKI1_RcsC-like"/>
    <property type="match status" value="1"/>
</dbReference>
<accession>A0A9P6U0L7</accession>
<evidence type="ECO:0000256" key="3">
    <source>
        <dbReference type="PROSITE-ProRule" id="PRU00169"/>
    </source>
</evidence>
<feature type="compositionally biased region" description="Low complexity" evidence="4">
    <location>
        <begin position="1047"/>
        <end position="1073"/>
    </location>
</feature>
<dbReference type="OrthoDB" id="60033at2759"/>
<dbReference type="SUPFAM" id="SSF55874">
    <property type="entry name" value="ATPase domain of HSP90 chaperone/DNA topoisomerase II/histidine kinase"/>
    <property type="match status" value="1"/>
</dbReference>
<dbReference type="SUPFAM" id="SSF47384">
    <property type="entry name" value="Homodimeric domain of signal transducing histidine kinase"/>
    <property type="match status" value="1"/>
</dbReference>
<dbReference type="CDD" id="cd00082">
    <property type="entry name" value="HisKA"/>
    <property type="match status" value="1"/>
</dbReference>
<feature type="compositionally biased region" description="Polar residues" evidence="4">
    <location>
        <begin position="1785"/>
        <end position="1799"/>
    </location>
</feature>
<evidence type="ECO:0000256" key="2">
    <source>
        <dbReference type="ARBA" id="ARBA00023012"/>
    </source>
</evidence>
<sequence>MAGSKAIAHKEKTEIQSVQQQDLHSPPGCVLPVQIDIYALGLMFYYLLTSHTTLEPEDMTPGSITEELSLMAAANIASVNASGSCLPDTNSRVAKVVIRMVAKSSRDRYLSMIQVRRELSLIRDQEYAARKMRAELKSSSRAMPDSMDILTARKKSVSTPPVVSSSYASSTMPRSPSPTNSTLSSKSTSTANSQELDQSSLVSHRSACSTPPPDAIPHEDRAFVLESVLSICHISNLQEMLRMISYTLDNVLVNHPPEEMAIILWQKDEHRPEGGTWAIVEDKFQPGTTQAILTWTELSERRDHMPVLVHKALDTQEPVFSTAVGSRSQLPTIACVPIMSTQDGVSTLVGAIYLHHLHPRFYFTKRDQDMLILFCSKLANSLLNCDKITGLEKQLSLAMQRNRVLEDTIDGIQKNEHEVFSWMEALPCFVWAAEGDDVLSRRYISRSWFDFTGLPGDSRTSDRWISAMHPDDVANFQKEVSPSYKTRVYKDCVFRLMRYDGVYRWHLSRAVPVLNHNGAVLKWVGVTMDIDDLYVAQKAELHKKSNFLANMSHELRTPFSGFHGMLTLLGYSDLNEEQQEFVYTAKVSCEKLLLIIDDLLDFSKLEADKVTLEASPFDLEEVFDEVEDIVESLASQKSLELAFIKDENVPEMLIGDCNRLKQILLNLVGNAIKFTHAGHVLVRCKVLDQDAEESTFSSNSSTAESIDDDKFYFRHEKNGGGQCQSEMRPPNSGRFSSPEPLSESSIKLMFSVEDTGIGISLEEQECLFSPFSQVDGSATRSYGGSGLGLSICLQLVKLMKGRIGLTSRRDQGSTFWFVIQCEQSTQLESPVRTMPEADVVDSTKEIKRITRTLGTPRILIASINETTITTLQAYLSDFNTEVANLPSTASSRLEESVANGIRFDFVCWDFPKYDPNYATMLELQARPNLNNVHFVLLYTPVTEMIRRAQSLQLPPINALGGNGRKRPALSQSASLRQASNSGAGGYIHAANAVPRQEVPGLSPEKLNSLRITCISKPIRRLKLLRAFVEVLDDSARIHGAHAIKKVAATTTAPPSSPSLSATAASTSRASSPTNSVCTSATLSPIAMTRAQSVSMVASLEEVLCKECTGSTEFVLTSRPDMSDARNGAQFLSGTQEQTVSRRNSGVARLSMTEGVTIEGTDGSSGMVQDAKQGEEADTATTTADATMTIAQEMGMGPNTGLEHVPPLTQSPAPIMVTMEESGDTAHEQGQEQGQEQEQLKVNRDQDDVQDKDKVKEEDAPVVNGMGKETSVEVDEGKDMPTTTKEKEKKLGRVQPKAKPMFKSKSTGGNSKIGKLRSNSPKPIRTPKLVTEKATEVSLSFEEAKRIAGMHILLAEDNLIAQKVLSKQLALFGLVISCANDGADALALFKAHPRGYYTLGFFDHHMPNCDGVRATQQIRALEKEHAAEIKGPVPRLPVVAVSADIQETARKACLNSGMERYVTKPLMQKDLVAVVRQYCVEGDAEANTHAYVPPLEGSSVCNDLGSSDSTVVTSTVEAVASVGHVSAPIGANSGLPPSLFSMTTSPTLQSGKDDVGPAQMGLPPLHKRELDLSPAAMRGLALIRENTKHDESSKVGGGGSMGSTAMNLQLFPTGPGTCPMHHSQSHLGLKTRSSYTQLRSAPMTLYKSISASSLSTSYHSQDGVSASSSIVTPAPTSSYPPSPSPLSTATPISGPCSFGSSASTHLPGPIVAMAAGAAAAAVAVASAAVNTVTSALQEHIQPPFIYTVQGQPVMDNACTCTPQEQQEQQQQQQQQQIQHFEYVPFQQQDQQSTSVPEQSLQMQEGEGKGGQEPSGIAPYEPPLVTSQPKQEQQDMANMSNGSTPRSEFYSIESQSSLSSMSGTPSAKSASSSSKIIKVNWM</sequence>
<dbReference type="InterPro" id="IPR004358">
    <property type="entry name" value="Sig_transdc_His_kin-like_C"/>
</dbReference>
<dbReference type="PANTHER" id="PTHR45339:SF1">
    <property type="entry name" value="HYBRID SIGNAL TRANSDUCTION HISTIDINE KINASE J"/>
    <property type="match status" value="1"/>
</dbReference>
<dbReference type="PROSITE" id="PS50109">
    <property type="entry name" value="HIS_KIN"/>
    <property type="match status" value="1"/>
</dbReference>
<dbReference type="Pfam" id="PF02518">
    <property type="entry name" value="HATPase_c"/>
    <property type="match status" value="1"/>
</dbReference>
<dbReference type="EMBL" id="JAAAJA010000423">
    <property type="protein sequence ID" value="KAG0254034.1"/>
    <property type="molecule type" value="Genomic_DNA"/>
</dbReference>
<keyword evidence="1 3" id="KW-0597">Phosphoprotein</keyword>
<feature type="region of interest" description="Disordered" evidence="4">
    <location>
        <begin position="1785"/>
        <end position="1880"/>
    </location>
</feature>
<dbReference type="InterPro" id="IPR001610">
    <property type="entry name" value="PAC"/>
</dbReference>
<keyword evidence="8" id="KW-0418">Kinase</keyword>
<dbReference type="InterPro" id="IPR036890">
    <property type="entry name" value="HATPase_C_sf"/>
</dbReference>
<dbReference type="Pfam" id="PF00512">
    <property type="entry name" value="HisKA"/>
    <property type="match status" value="1"/>
</dbReference>